<dbReference type="RefSeq" id="WP_075056325.1">
    <property type="nucleotide sequence ID" value="NZ_BMNY01000001.1"/>
</dbReference>
<name>A0AA37F9Y9_9ARCH</name>
<organism evidence="1 2">
    <name type="scientific">Thermogymnomonas acidicola</name>
    <dbReference type="NCBI Taxonomy" id="399579"/>
    <lineage>
        <taxon>Archaea</taxon>
        <taxon>Methanobacteriati</taxon>
        <taxon>Thermoplasmatota</taxon>
        <taxon>Thermoplasmata</taxon>
        <taxon>Thermoplasmatales</taxon>
        <taxon>Thermogymnomonas</taxon>
    </lineage>
</organism>
<gene>
    <name evidence="1" type="ORF">GCM10007108_08670</name>
</gene>
<evidence type="ECO:0000313" key="2">
    <source>
        <dbReference type="Proteomes" id="UP000632195"/>
    </source>
</evidence>
<dbReference type="EMBL" id="BMNY01000001">
    <property type="protein sequence ID" value="GGM72829.1"/>
    <property type="molecule type" value="Genomic_DNA"/>
</dbReference>
<reference evidence="1" key="1">
    <citation type="journal article" date="2014" name="Int. J. Syst. Evol. Microbiol.">
        <title>Complete genome sequence of Corynebacterium casei LMG S-19264T (=DSM 44701T), isolated from a smear-ripened cheese.</title>
        <authorList>
            <consortium name="US DOE Joint Genome Institute (JGI-PGF)"/>
            <person name="Walter F."/>
            <person name="Albersmeier A."/>
            <person name="Kalinowski J."/>
            <person name="Ruckert C."/>
        </authorList>
    </citation>
    <scope>NUCLEOTIDE SEQUENCE</scope>
    <source>
        <strain evidence="1">JCM 13583</strain>
    </source>
</reference>
<dbReference type="AlphaFoldDB" id="A0AA37F9Y9"/>
<protein>
    <submittedName>
        <fullName evidence="1">Uncharacterized protein</fullName>
    </submittedName>
</protein>
<proteinExistence type="predicted"/>
<reference evidence="1" key="2">
    <citation type="submission" date="2022-09" db="EMBL/GenBank/DDBJ databases">
        <authorList>
            <person name="Sun Q."/>
            <person name="Ohkuma M."/>
        </authorList>
    </citation>
    <scope>NUCLEOTIDE SEQUENCE</scope>
    <source>
        <strain evidence="1">JCM 13583</strain>
    </source>
</reference>
<dbReference type="Proteomes" id="UP000632195">
    <property type="component" value="Unassembled WGS sequence"/>
</dbReference>
<accession>A0AA37F9Y9</accession>
<sequence length="64" mass="7583">MLIIPEGARREFDSVRRRKVHTGVFVTCPRCGYTWERTVLFSRYARCPECRKHITVDPVMEVRA</sequence>
<keyword evidence="2" id="KW-1185">Reference proteome</keyword>
<evidence type="ECO:0000313" key="1">
    <source>
        <dbReference type="EMBL" id="GGM72829.1"/>
    </source>
</evidence>
<comment type="caution">
    <text evidence="1">The sequence shown here is derived from an EMBL/GenBank/DDBJ whole genome shotgun (WGS) entry which is preliminary data.</text>
</comment>